<evidence type="ECO:0000313" key="2">
    <source>
        <dbReference type="EMBL" id="MBU5483731.1"/>
    </source>
</evidence>
<name>A0ABS6EG96_9CLOT</name>
<sequence length="158" mass="18764">MKLKSIDWRDIDVESIENLKYDNLDECSNLFIAAFNAEPWNDKWNFNTARKRLEDIYKTPNFKGLVYKKHNKIVGVIMGNYEQWYDGFHYNIKEFFIDTNTQKNGIGSKMLRCLEKHLKETGVNVIHLFTSKSDKTEGFYRRNAYEVPDEITMMSKDI</sequence>
<keyword evidence="3" id="KW-1185">Reference proteome</keyword>
<organism evidence="2 3">
    <name type="scientific">Clostridium mobile</name>
    <dbReference type="NCBI Taxonomy" id="2841512"/>
    <lineage>
        <taxon>Bacteria</taxon>
        <taxon>Bacillati</taxon>
        <taxon>Bacillota</taxon>
        <taxon>Clostridia</taxon>
        <taxon>Eubacteriales</taxon>
        <taxon>Clostridiaceae</taxon>
        <taxon>Clostridium</taxon>
    </lineage>
</organism>
<feature type="domain" description="N-acetyltransferase" evidence="1">
    <location>
        <begin position="19"/>
        <end position="158"/>
    </location>
</feature>
<reference evidence="2 3" key="1">
    <citation type="submission" date="2021-06" db="EMBL/GenBank/DDBJ databases">
        <authorList>
            <person name="Sun Q."/>
            <person name="Li D."/>
        </authorList>
    </citation>
    <scope>NUCLEOTIDE SEQUENCE [LARGE SCALE GENOMIC DNA]</scope>
    <source>
        <strain evidence="2 3">MSJ-11</strain>
    </source>
</reference>
<dbReference type="EMBL" id="JAHLQF010000001">
    <property type="protein sequence ID" value="MBU5483731.1"/>
    <property type="molecule type" value="Genomic_DNA"/>
</dbReference>
<protein>
    <submittedName>
        <fullName evidence="2">GNAT family N-acetyltransferase</fullName>
    </submittedName>
</protein>
<dbReference type="PROSITE" id="PS51186">
    <property type="entry name" value="GNAT"/>
    <property type="match status" value="1"/>
</dbReference>
<proteinExistence type="predicted"/>
<evidence type="ECO:0000313" key="3">
    <source>
        <dbReference type="Proteomes" id="UP000726170"/>
    </source>
</evidence>
<gene>
    <name evidence="2" type="ORF">KQI86_05265</name>
</gene>
<dbReference type="Proteomes" id="UP000726170">
    <property type="component" value="Unassembled WGS sequence"/>
</dbReference>
<accession>A0ABS6EG96</accession>
<evidence type="ECO:0000259" key="1">
    <source>
        <dbReference type="PROSITE" id="PS51186"/>
    </source>
</evidence>
<dbReference type="CDD" id="cd04301">
    <property type="entry name" value="NAT_SF"/>
    <property type="match status" value="1"/>
</dbReference>
<comment type="caution">
    <text evidence="2">The sequence shown here is derived from an EMBL/GenBank/DDBJ whole genome shotgun (WGS) entry which is preliminary data.</text>
</comment>
<dbReference type="RefSeq" id="WP_216438086.1">
    <property type="nucleotide sequence ID" value="NZ_JAHLQF010000001.1"/>
</dbReference>
<dbReference type="InterPro" id="IPR000182">
    <property type="entry name" value="GNAT_dom"/>
</dbReference>
<dbReference type="Pfam" id="PF00583">
    <property type="entry name" value="Acetyltransf_1"/>
    <property type="match status" value="1"/>
</dbReference>